<keyword evidence="5" id="KW-0732">Signal</keyword>
<dbReference type="Gene3D" id="2.40.10.10">
    <property type="entry name" value="Trypsin-like serine proteases"/>
    <property type="match status" value="2"/>
</dbReference>
<feature type="region of interest" description="Disordered" evidence="4">
    <location>
        <begin position="257"/>
        <end position="281"/>
    </location>
</feature>
<feature type="chain" id="PRO_5045452656" evidence="5">
    <location>
        <begin position="36"/>
        <end position="281"/>
    </location>
</feature>
<dbReference type="Pfam" id="PF13365">
    <property type="entry name" value="Trypsin_2"/>
    <property type="match status" value="1"/>
</dbReference>
<keyword evidence="3 6" id="KW-0378">Hydrolase</keyword>
<reference evidence="6 7" key="1">
    <citation type="submission" date="2024-04" db="EMBL/GenBank/DDBJ databases">
        <title>Novel species of the genus Ideonella isolated from streams.</title>
        <authorList>
            <person name="Lu H."/>
        </authorList>
    </citation>
    <scope>NUCLEOTIDE SEQUENCE [LARGE SCALE GENOMIC DNA]</scope>
    <source>
        <strain evidence="6 7">BYS139W</strain>
    </source>
</reference>
<dbReference type="GO" id="GO:0006508">
    <property type="term" value="P:proteolysis"/>
    <property type="evidence" value="ECO:0007669"/>
    <property type="project" value="UniProtKB-KW"/>
</dbReference>
<gene>
    <name evidence="6" type="ORF">AACH11_10270</name>
</gene>
<evidence type="ECO:0000313" key="7">
    <source>
        <dbReference type="Proteomes" id="UP001368500"/>
    </source>
</evidence>
<dbReference type="PANTHER" id="PTHR43343">
    <property type="entry name" value="PEPTIDASE S12"/>
    <property type="match status" value="1"/>
</dbReference>
<feature type="signal peptide" evidence="5">
    <location>
        <begin position="1"/>
        <end position="35"/>
    </location>
</feature>
<evidence type="ECO:0000313" key="6">
    <source>
        <dbReference type="EMBL" id="MEK8026342.1"/>
    </source>
</evidence>
<dbReference type="InterPro" id="IPR009003">
    <property type="entry name" value="Peptidase_S1_PA"/>
</dbReference>
<dbReference type="PANTHER" id="PTHR43343:SF3">
    <property type="entry name" value="PROTEASE DO-LIKE 8, CHLOROPLASTIC"/>
    <property type="match status" value="1"/>
</dbReference>
<accession>A0ABU9BBJ4</accession>
<feature type="compositionally biased region" description="Pro residues" evidence="4">
    <location>
        <begin position="267"/>
        <end position="281"/>
    </location>
</feature>
<evidence type="ECO:0000256" key="4">
    <source>
        <dbReference type="SAM" id="MobiDB-lite"/>
    </source>
</evidence>
<comment type="similarity">
    <text evidence="1">Belongs to the peptidase S1C family.</text>
</comment>
<dbReference type="InterPro" id="IPR051201">
    <property type="entry name" value="Chloro_Bact_Ser_Proteases"/>
</dbReference>
<keyword evidence="7" id="KW-1185">Reference proteome</keyword>
<comment type="caution">
    <text evidence="6">The sequence shown here is derived from an EMBL/GenBank/DDBJ whole genome shotgun (WGS) entry which is preliminary data.</text>
</comment>
<evidence type="ECO:0000256" key="5">
    <source>
        <dbReference type="SAM" id="SignalP"/>
    </source>
</evidence>
<dbReference type="EMBL" id="JBBUTF010000008">
    <property type="protein sequence ID" value="MEK8026342.1"/>
    <property type="molecule type" value="Genomic_DNA"/>
</dbReference>
<evidence type="ECO:0000256" key="3">
    <source>
        <dbReference type="ARBA" id="ARBA00022801"/>
    </source>
</evidence>
<feature type="region of interest" description="Disordered" evidence="4">
    <location>
        <begin position="35"/>
        <end position="68"/>
    </location>
</feature>
<dbReference type="InterPro" id="IPR001940">
    <property type="entry name" value="Peptidase_S1C"/>
</dbReference>
<dbReference type="GO" id="GO:0008233">
    <property type="term" value="F:peptidase activity"/>
    <property type="evidence" value="ECO:0007669"/>
    <property type="project" value="UniProtKB-KW"/>
</dbReference>
<protein>
    <submittedName>
        <fullName evidence="6">S1C family serine protease</fullName>
        <ecNumber evidence="6">3.4.21.-</ecNumber>
    </submittedName>
</protein>
<dbReference type="EC" id="3.4.21.-" evidence="6"/>
<dbReference type="InterPro" id="IPR043504">
    <property type="entry name" value="Peptidase_S1_PA_chymotrypsin"/>
</dbReference>
<evidence type="ECO:0000256" key="2">
    <source>
        <dbReference type="ARBA" id="ARBA00022670"/>
    </source>
</evidence>
<evidence type="ECO:0000256" key="1">
    <source>
        <dbReference type="ARBA" id="ARBA00010541"/>
    </source>
</evidence>
<organism evidence="6 7">
    <name type="scientific">Pseudaquabacterium rugosum</name>
    <dbReference type="NCBI Taxonomy" id="2984194"/>
    <lineage>
        <taxon>Bacteria</taxon>
        <taxon>Pseudomonadati</taxon>
        <taxon>Pseudomonadota</taxon>
        <taxon>Betaproteobacteria</taxon>
        <taxon>Burkholderiales</taxon>
        <taxon>Sphaerotilaceae</taxon>
        <taxon>Pseudaquabacterium</taxon>
    </lineage>
</organism>
<sequence length="281" mass="28874">MSGLRRPPRRVAPGLLAACGALALALTAVPRPAGAQTRGAVQVPAQGRDPVREAAREPQPAGDAGPALSPAQVYARVAPSVWRVQSLDAQGLPLGQGSGVVIARGRVVTNCHVLAHARRVQLRRDGPEPGIAARLEAWDPPRDLCLLDAPGIADAPAVERVPTTGVVVGQTAYAIGHPKGLDLTMSAGLVSSLRRNTAGQLVLVQTSAAISGGNSGGGLFDERGRLIGLTTMVLVAADAQNLNFAIPADWIGELPRRHAQRQAAAPSVPPAAPTPVPTPAR</sequence>
<dbReference type="SUPFAM" id="SSF50494">
    <property type="entry name" value="Trypsin-like serine proteases"/>
    <property type="match status" value="1"/>
</dbReference>
<keyword evidence="2 6" id="KW-0645">Protease</keyword>
<dbReference type="PRINTS" id="PR00834">
    <property type="entry name" value="PROTEASES2C"/>
</dbReference>
<name>A0ABU9BBJ4_9BURK</name>
<dbReference type="RefSeq" id="WP_341374127.1">
    <property type="nucleotide sequence ID" value="NZ_JBBUTF010000008.1"/>
</dbReference>
<proteinExistence type="inferred from homology"/>
<dbReference type="Proteomes" id="UP001368500">
    <property type="component" value="Unassembled WGS sequence"/>
</dbReference>